<comment type="caution">
    <text evidence="1">The sequence shown here is derived from an EMBL/GenBank/DDBJ whole genome shotgun (WGS) entry which is preliminary data.</text>
</comment>
<dbReference type="RefSeq" id="WP_305172736.1">
    <property type="nucleotide sequence ID" value="NZ_JAUUDS010000002.1"/>
</dbReference>
<reference evidence="1 2" key="1">
    <citation type="submission" date="2023-07" db="EMBL/GenBank/DDBJ databases">
        <authorList>
            <person name="Kim M.K."/>
        </authorList>
    </citation>
    <scope>NUCLEOTIDE SEQUENCE [LARGE SCALE GENOMIC DNA]</scope>
    <source>
        <strain evidence="1 2">KR1UV-12</strain>
    </source>
</reference>
<keyword evidence="2" id="KW-1185">Reference proteome</keyword>
<accession>A0ABT9EJC7</accession>
<dbReference type="Pfam" id="PF11149">
    <property type="entry name" value="DUF2924"/>
    <property type="match status" value="1"/>
</dbReference>
<sequence length="137" mass="15224">MSKLELEVAALDHLSSAALRERWTRLALGPVPRISPRLLRLALAWEIQARALGGLPRGVVRTLDQLGTGKTRTTPARPGMRLVRAWQGRVHVVTVGEDGIIRWDEREWRSLSEVARAITGTRWSGPAFFGLKKKVAA</sequence>
<name>A0ABT9EJC7_9SPHN</name>
<evidence type="ECO:0000313" key="1">
    <source>
        <dbReference type="EMBL" id="MDP1027041.1"/>
    </source>
</evidence>
<organism evidence="1 2">
    <name type="scientific">Sphingomonas aurea</name>
    <dbReference type="NCBI Taxonomy" id="3063994"/>
    <lineage>
        <taxon>Bacteria</taxon>
        <taxon>Pseudomonadati</taxon>
        <taxon>Pseudomonadota</taxon>
        <taxon>Alphaproteobacteria</taxon>
        <taxon>Sphingomonadales</taxon>
        <taxon>Sphingomonadaceae</taxon>
        <taxon>Sphingomonas</taxon>
    </lineage>
</organism>
<evidence type="ECO:0000313" key="2">
    <source>
        <dbReference type="Proteomes" id="UP001230685"/>
    </source>
</evidence>
<dbReference type="InterPro" id="IPR021322">
    <property type="entry name" value="DUF2924"/>
</dbReference>
<dbReference type="EMBL" id="JAUUDS010000002">
    <property type="protein sequence ID" value="MDP1027041.1"/>
    <property type="molecule type" value="Genomic_DNA"/>
</dbReference>
<gene>
    <name evidence="1" type="ORF">Q5H91_07445</name>
</gene>
<dbReference type="Proteomes" id="UP001230685">
    <property type="component" value="Unassembled WGS sequence"/>
</dbReference>
<proteinExistence type="predicted"/>
<protein>
    <submittedName>
        <fullName evidence="1">DUF2924 domain-containing protein</fullName>
    </submittedName>
</protein>